<dbReference type="SUPFAM" id="SSF56112">
    <property type="entry name" value="Protein kinase-like (PK-like)"/>
    <property type="match status" value="2"/>
</dbReference>
<dbReference type="InterPro" id="IPR011009">
    <property type="entry name" value="Kinase-like_dom_sf"/>
</dbReference>
<dbReference type="InterPro" id="IPR000719">
    <property type="entry name" value="Prot_kinase_dom"/>
</dbReference>
<dbReference type="OrthoDB" id="346907at2759"/>
<dbReference type="PROSITE" id="PS50011">
    <property type="entry name" value="PROTEIN_KINASE_DOM"/>
    <property type="match status" value="2"/>
</dbReference>
<keyword evidence="3" id="KW-0808">Transferase</keyword>
<proteinExistence type="predicted"/>
<dbReference type="PANTHER" id="PTHR44329">
    <property type="entry name" value="SERINE/THREONINE-PROTEIN KINASE TNNI3K-RELATED"/>
    <property type="match status" value="1"/>
</dbReference>
<dbReference type="Proteomes" id="UP000757232">
    <property type="component" value="Unassembled WGS sequence"/>
</dbReference>
<organism evidence="3 4">
    <name type="scientific">Sanghuangporus baumii</name>
    <name type="common">Phellinus baumii</name>
    <dbReference type="NCBI Taxonomy" id="108892"/>
    <lineage>
        <taxon>Eukaryota</taxon>
        <taxon>Fungi</taxon>
        <taxon>Dikarya</taxon>
        <taxon>Basidiomycota</taxon>
        <taxon>Agaricomycotina</taxon>
        <taxon>Agaricomycetes</taxon>
        <taxon>Hymenochaetales</taxon>
        <taxon>Hymenochaetaceae</taxon>
        <taxon>Sanghuangporus</taxon>
    </lineage>
</organism>
<protein>
    <submittedName>
        <fullName evidence="3">Kinase-like protein</fullName>
    </submittedName>
</protein>
<evidence type="ECO:0000313" key="4">
    <source>
        <dbReference type="Proteomes" id="UP000757232"/>
    </source>
</evidence>
<evidence type="ECO:0000256" key="1">
    <source>
        <dbReference type="PROSITE-ProRule" id="PRU10141"/>
    </source>
</evidence>
<dbReference type="InterPro" id="IPR017441">
    <property type="entry name" value="Protein_kinase_ATP_BS"/>
</dbReference>
<dbReference type="Pfam" id="PF00069">
    <property type="entry name" value="Pkinase"/>
    <property type="match status" value="2"/>
</dbReference>
<comment type="caution">
    <text evidence="3">The sequence shown here is derived from an EMBL/GenBank/DDBJ whole genome shotgun (WGS) entry which is preliminary data.</text>
</comment>
<dbReference type="Gene3D" id="1.10.510.10">
    <property type="entry name" value="Transferase(Phosphotransferase) domain 1"/>
    <property type="match status" value="2"/>
</dbReference>
<sequence>MPLLFPSEKKRERLMNDYMNLLKVREEKIGYVVEDPTTNRNAVESLTDMHNLQSRLQALERSTIGKKGFRKRLSGIFGRNEDEVVRELLRDIHQAKQEYEKRTMSRSLYGILAPLSFCSKGNLSKVMGDKCSGDVLLMTWTPHFQQLSVEEIDVGLLDVAGITEESLEQWWYEDNSGHSGQESNIWDDIKSLSLRLVCVFDETFKGRYCPRFPTKLKPLRARFKRLGIWLARLVYIRLESVDVIRPLFDLLVPVTFWFSILVCTDRWIDSQDAAIKFLESYLSVMESLFNNILAQLNAEDEMEEYVERDEKSWDKSNSSINKEADPLDVSLCVRDSLTSKLNAMGIPEISFDPSQVGERLGNGSFADVRKMFAQDGSVFAVKFFKKKASTERTKDRILREADRWRGLSHANVNPLVGFCAHPQRNFPGLVSNVLRSDLKAYLDDNDVKELDRLAFLAEIAEALRYLHEEKGLAHGDVRPANVLLDSDLTAKISDFGVSYYEDSNEKTTTNQYTHKYYLAPELNVSKNKGGLRQVSQKGDIYAFGCCFLEVYCDIEMQEDTITRLKKAASSPEKRPVILEEKIDIQLEHWQFLERVWDKRPEKRPSAKEVLELQASDQISPCAVGFVYQASLNAADELEEYMENDKKSWDKSKPSSKKNADPLDVSLCARDSLATKLTALEIPEILFDPSDIGETLGCGSFSEVRKMSSQDGSIYAVKFFKKKASLGRTQDRILREAGRWHGLSHPNVNTLVGFCVHPQRNLPGLVSKVLKSNLRTYLDENDVKDLDRLGFLTEVAEALRYLHEERRLAHGDVRPENILLDSELTVKISDFGVSYYEESNDKTTTNQHTHKYYLAPELDVPKNKEGPRQVSQKGDIYAFGCCFLEVFCDIEIQADTISKLKKAANSTKKRPVIPGEKIDIQLQHWQFLERVWDKRPEKRPLAKQLVGCMRNFMN</sequence>
<feature type="domain" description="Protein kinase" evidence="2">
    <location>
        <begin position="354"/>
        <end position="618"/>
    </location>
</feature>
<keyword evidence="4" id="KW-1185">Reference proteome</keyword>
<feature type="domain" description="Protein kinase" evidence="2">
    <location>
        <begin position="689"/>
        <end position="952"/>
    </location>
</feature>
<name>A0A9Q5NC55_SANBA</name>
<evidence type="ECO:0000313" key="3">
    <source>
        <dbReference type="EMBL" id="OCB88204.1"/>
    </source>
</evidence>
<dbReference type="GO" id="GO:0004674">
    <property type="term" value="F:protein serine/threonine kinase activity"/>
    <property type="evidence" value="ECO:0007669"/>
    <property type="project" value="TreeGrafter"/>
</dbReference>
<gene>
    <name evidence="3" type="ORF">A7U60_g4609</name>
</gene>
<evidence type="ECO:0000259" key="2">
    <source>
        <dbReference type="PROSITE" id="PS50011"/>
    </source>
</evidence>
<accession>A0A9Q5NC55</accession>
<dbReference type="EMBL" id="LNZH02000182">
    <property type="protein sequence ID" value="OCB88204.1"/>
    <property type="molecule type" value="Genomic_DNA"/>
</dbReference>
<dbReference type="PROSITE" id="PS00107">
    <property type="entry name" value="PROTEIN_KINASE_ATP"/>
    <property type="match status" value="2"/>
</dbReference>
<keyword evidence="1" id="KW-0067">ATP-binding</keyword>
<keyword evidence="3" id="KW-0418">Kinase</keyword>
<keyword evidence="1" id="KW-0547">Nucleotide-binding</keyword>
<feature type="binding site" evidence="1">
    <location>
        <position position="717"/>
    </location>
    <ligand>
        <name>ATP</name>
        <dbReference type="ChEBI" id="CHEBI:30616"/>
    </ligand>
</feature>
<dbReference type="AlphaFoldDB" id="A0A9Q5NC55"/>
<dbReference type="InterPro" id="IPR051681">
    <property type="entry name" value="Ser/Thr_Kinases-Pseudokinases"/>
</dbReference>
<dbReference type="CDD" id="cd00180">
    <property type="entry name" value="PKc"/>
    <property type="match status" value="2"/>
</dbReference>
<reference evidence="3" key="1">
    <citation type="submission" date="2016-06" db="EMBL/GenBank/DDBJ databases">
        <title>Draft Genome sequence of the fungus Inonotus baumii.</title>
        <authorList>
            <person name="Zhu H."/>
            <person name="Lin W."/>
        </authorList>
    </citation>
    <scope>NUCLEOTIDE SEQUENCE</scope>
    <source>
        <strain evidence="3">821</strain>
    </source>
</reference>
<feature type="binding site" evidence="1">
    <location>
        <position position="382"/>
    </location>
    <ligand>
        <name>ATP</name>
        <dbReference type="ChEBI" id="CHEBI:30616"/>
    </ligand>
</feature>
<dbReference type="GO" id="GO:0005524">
    <property type="term" value="F:ATP binding"/>
    <property type="evidence" value="ECO:0007669"/>
    <property type="project" value="UniProtKB-UniRule"/>
</dbReference>